<dbReference type="GO" id="GO:0004553">
    <property type="term" value="F:hydrolase activity, hydrolyzing O-glycosyl compounds"/>
    <property type="evidence" value="ECO:0007669"/>
    <property type="project" value="InterPro"/>
</dbReference>
<dbReference type="CDD" id="cd02182">
    <property type="entry name" value="GH16_Strep_laminarinase_like"/>
    <property type="match status" value="1"/>
</dbReference>
<keyword evidence="1" id="KW-0732">Signal</keyword>
<dbReference type="PANTHER" id="PTHR10963:SF60">
    <property type="entry name" value="GRAM-NEGATIVE BACTERIA-BINDING PROTEIN 1-RELATED"/>
    <property type="match status" value="1"/>
</dbReference>
<dbReference type="Proteomes" id="UP000829685">
    <property type="component" value="Unassembled WGS sequence"/>
</dbReference>
<dbReference type="OrthoDB" id="192832at2759"/>
<reference evidence="3" key="1">
    <citation type="submission" date="2021-03" db="EMBL/GenBank/DDBJ databases">
        <title>Revisited historic fungal species revealed as producer of novel bioactive compounds through whole genome sequencing and comparative genomics.</title>
        <authorList>
            <person name="Vignolle G.A."/>
            <person name="Hochenegger N."/>
            <person name="Mach R.L."/>
            <person name="Mach-Aigner A.R."/>
            <person name="Javad Rahimi M."/>
            <person name="Salim K.A."/>
            <person name="Chan C.M."/>
            <person name="Lim L.B.L."/>
            <person name="Cai F."/>
            <person name="Druzhinina I.S."/>
            <person name="U'Ren J.M."/>
            <person name="Derntl C."/>
        </authorList>
    </citation>
    <scope>NUCLEOTIDE SEQUENCE</scope>
    <source>
        <strain evidence="3">TUCIM 5799</strain>
    </source>
</reference>
<dbReference type="SUPFAM" id="SSF49899">
    <property type="entry name" value="Concanavalin A-like lectins/glucanases"/>
    <property type="match status" value="1"/>
</dbReference>
<evidence type="ECO:0000313" key="4">
    <source>
        <dbReference type="Proteomes" id="UP000829685"/>
    </source>
</evidence>
<dbReference type="PROSITE" id="PS51762">
    <property type="entry name" value="GH16_2"/>
    <property type="match status" value="1"/>
</dbReference>
<evidence type="ECO:0000256" key="1">
    <source>
        <dbReference type="SAM" id="SignalP"/>
    </source>
</evidence>
<comment type="caution">
    <text evidence="3">The sequence shown here is derived from an EMBL/GenBank/DDBJ whole genome shotgun (WGS) entry which is preliminary data.</text>
</comment>
<dbReference type="InterPro" id="IPR013320">
    <property type="entry name" value="ConA-like_dom_sf"/>
</dbReference>
<dbReference type="PANTHER" id="PTHR10963">
    <property type="entry name" value="GLYCOSYL HYDROLASE-RELATED"/>
    <property type="match status" value="1"/>
</dbReference>
<feature type="chain" id="PRO_5040355160" description="GH16 domain-containing protein" evidence="1">
    <location>
        <begin position="20"/>
        <end position="294"/>
    </location>
</feature>
<dbReference type="Gene3D" id="2.60.120.200">
    <property type="match status" value="1"/>
</dbReference>
<sequence>MGLLRSLVSLAVAASAAQAAAPRIAGFTVTWTDDFNGGRNSPPNSANWITDTGKNYPGGPANWGTGEVQTYTSSVNNLRLNGASALEIVALKDSSGAWTSGRIETQRKDFMARAGGVMRIQASLKLPSVSQPVGYWPAFWALGAAYRGNYTNWPGVGEFDIMENVNGLNKAWGVLHCDTNPGGACNEANGLGGSRTCPGSACQGNFHTYTLEVDRSAKPEAVRWFLDGTLFWQVIDTDMPAAVWNKTVHNPIFILLDLAIGGSFPNGVYGSSTPLSTTTSGGVFTVDYVAVYNK</sequence>
<dbReference type="EMBL" id="JAFIMR010000020">
    <property type="protein sequence ID" value="KAI1866549.1"/>
    <property type="molecule type" value="Genomic_DNA"/>
</dbReference>
<dbReference type="InterPro" id="IPR000757">
    <property type="entry name" value="Beta-glucanase-like"/>
</dbReference>
<organism evidence="3 4">
    <name type="scientific">Neoarthrinium moseri</name>
    <dbReference type="NCBI Taxonomy" id="1658444"/>
    <lineage>
        <taxon>Eukaryota</taxon>
        <taxon>Fungi</taxon>
        <taxon>Dikarya</taxon>
        <taxon>Ascomycota</taxon>
        <taxon>Pezizomycotina</taxon>
        <taxon>Sordariomycetes</taxon>
        <taxon>Xylariomycetidae</taxon>
        <taxon>Amphisphaeriales</taxon>
        <taxon>Apiosporaceae</taxon>
        <taxon>Neoarthrinium</taxon>
    </lineage>
</organism>
<feature type="signal peptide" evidence="1">
    <location>
        <begin position="1"/>
        <end position="19"/>
    </location>
</feature>
<protein>
    <recommendedName>
        <fullName evidence="2">GH16 domain-containing protein</fullName>
    </recommendedName>
</protein>
<dbReference type="Pfam" id="PF26113">
    <property type="entry name" value="GH16_XgeA"/>
    <property type="match status" value="1"/>
</dbReference>
<evidence type="ECO:0000313" key="3">
    <source>
        <dbReference type="EMBL" id="KAI1866549.1"/>
    </source>
</evidence>
<keyword evidence="4" id="KW-1185">Reference proteome</keyword>
<dbReference type="AlphaFoldDB" id="A0A9P9WJH4"/>
<feature type="domain" description="GH16" evidence="2">
    <location>
        <begin position="14"/>
        <end position="294"/>
    </location>
</feature>
<gene>
    <name evidence="3" type="ORF">JX265_007850</name>
</gene>
<name>A0A9P9WJH4_9PEZI</name>
<accession>A0A9P9WJH4</accession>
<evidence type="ECO:0000259" key="2">
    <source>
        <dbReference type="PROSITE" id="PS51762"/>
    </source>
</evidence>
<dbReference type="GO" id="GO:0005975">
    <property type="term" value="P:carbohydrate metabolic process"/>
    <property type="evidence" value="ECO:0007669"/>
    <property type="project" value="InterPro"/>
</dbReference>
<dbReference type="InterPro" id="IPR050546">
    <property type="entry name" value="Glycosyl_Hydrlase_16"/>
</dbReference>
<proteinExistence type="predicted"/>